<keyword evidence="2" id="KW-0472">Membrane</keyword>
<feature type="region of interest" description="Disordered" evidence="1">
    <location>
        <begin position="256"/>
        <end position="281"/>
    </location>
</feature>
<evidence type="ECO:0000256" key="1">
    <source>
        <dbReference type="SAM" id="MobiDB-lite"/>
    </source>
</evidence>
<protein>
    <submittedName>
        <fullName evidence="3">Uncharacterized protein</fullName>
    </submittedName>
</protein>
<reference evidence="3 4" key="1">
    <citation type="submission" date="2016-02" db="EMBL/GenBank/DDBJ databases">
        <title>Genome analysis of coral dinoflagellate symbionts highlights evolutionary adaptations to a symbiotic lifestyle.</title>
        <authorList>
            <person name="Aranda M."/>
            <person name="Li Y."/>
            <person name="Liew Y.J."/>
            <person name="Baumgarten S."/>
            <person name="Simakov O."/>
            <person name="Wilson M."/>
            <person name="Piel J."/>
            <person name="Ashoor H."/>
            <person name="Bougouffa S."/>
            <person name="Bajic V.B."/>
            <person name="Ryu T."/>
            <person name="Ravasi T."/>
            <person name="Bayer T."/>
            <person name="Micklem G."/>
            <person name="Kim H."/>
            <person name="Bhak J."/>
            <person name="Lajeunesse T.C."/>
            <person name="Voolstra C.R."/>
        </authorList>
    </citation>
    <scope>NUCLEOTIDE SEQUENCE [LARGE SCALE GENOMIC DNA]</scope>
    <source>
        <strain evidence="3 4">CCMP2467</strain>
    </source>
</reference>
<keyword evidence="4" id="KW-1185">Reference proteome</keyword>
<evidence type="ECO:0000313" key="3">
    <source>
        <dbReference type="EMBL" id="OLP88389.1"/>
    </source>
</evidence>
<feature type="transmembrane region" description="Helical" evidence="2">
    <location>
        <begin position="25"/>
        <end position="47"/>
    </location>
</feature>
<evidence type="ECO:0000313" key="4">
    <source>
        <dbReference type="Proteomes" id="UP000186817"/>
    </source>
</evidence>
<organism evidence="3 4">
    <name type="scientific">Symbiodinium microadriaticum</name>
    <name type="common">Dinoflagellate</name>
    <name type="synonym">Zooxanthella microadriatica</name>
    <dbReference type="NCBI Taxonomy" id="2951"/>
    <lineage>
        <taxon>Eukaryota</taxon>
        <taxon>Sar</taxon>
        <taxon>Alveolata</taxon>
        <taxon>Dinophyceae</taxon>
        <taxon>Suessiales</taxon>
        <taxon>Symbiodiniaceae</taxon>
        <taxon>Symbiodinium</taxon>
    </lineage>
</organism>
<comment type="caution">
    <text evidence="3">The sequence shown here is derived from an EMBL/GenBank/DDBJ whole genome shotgun (WGS) entry which is preliminary data.</text>
</comment>
<proteinExistence type="predicted"/>
<feature type="region of interest" description="Disordered" evidence="1">
    <location>
        <begin position="170"/>
        <end position="217"/>
    </location>
</feature>
<accession>A0A1Q9CZP2</accession>
<gene>
    <name evidence="3" type="ORF">AK812_SmicGene30288</name>
</gene>
<sequence length="281" mass="31040">MAAGSVFELLPAGQIGYRAEFAPPLWAVAALPVLFGAVGAALALTCLRWHYRWANVTERDVTPVHLRIGPCLHTAVANIKERQPQTDSKGLTGECDVQVGCAYVTRKDPRFEYFSFSSPERAWRLAMASWDRYGEDKKYRKDVDVNDNPKHVGEPLRKLTLEDRLELRRQTREQQKKRSVLAEIDAADDSDGLDDSRPVKRTKSSGEGSGEQSPDLDIVNVATNGKTNGKEVVDLAEDDIGKRAAAIRRARRRAMAQAAKAAPVPRPPASAVLDPEVEVLE</sequence>
<evidence type="ECO:0000256" key="2">
    <source>
        <dbReference type="SAM" id="Phobius"/>
    </source>
</evidence>
<keyword evidence="2" id="KW-0812">Transmembrane</keyword>
<dbReference type="Proteomes" id="UP000186817">
    <property type="component" value="Unassembled WGS sequence"/>
</dbReference>
<name>A0A1Q9CZP2_SYMMI</name>
<dbReference type="OrthoDB" id="444585at2759"/>
<keyword evidence="2" id="KW-1133">Transmembrane helix</keyword>
<dbReference type="AlphaFoldDB" id="A0A1Q9CZP2"/>
<dbReference type="EMBL" id="LSRX01000817">
    <property type="protein sequence ID" value="OLP88389.1"/>
    <property type="molecule type" value="Genomic_DNA"/>
</dbReference>